<organism evidence="1 2">
    <name type="scientific">Nicotiana sylvestris</name>
    <name type="common">Wood tobacco</name>
    <name type="synonym">South American tobacco</name>
    <dbReference type="NCBI Taxonomy" id="4096"/>
    <lineage>
        <taxon>Eukaryota</taxon>
        <taxon>Viridiplantae</taxon>
        <taxon>Streptophyta</taxon>
        <taxon>Embryophyta</taxon>
        <taxon>Tracheophyta</taxon>
        <taxon>Spermatophyta</taxon>
        <taxon>Magnoliopsida</taxon>
        <taxon>eudicotyledons</taxon>
        <taxon>Gunneridae</taxon>
        <taxon>Pentapetalae</taxon>
        <taxon>asterids</taxon>
        <taxon>lamiids</taxon>
        <taxon>Solanales</taxon>
        <taxon>Solanaceae</taxon>
        <taxon>Nicotianoideae</taxon>
        <taxon>Nicotianeae</taxon>
        <taxon>Nicotiana</taxon>
    </lineage>
</organism>
<reference evidence="2" key="2">
    <citation type="submission" date="2025-08" db="UniProtKB">
        <authorList>
            <consortium name="RefSeq"/>
        </authorList>
    </citation>
    <scope>IDENTIFICATION</scope>
    <source>
        <tissue evidence="2">Leaf</tissue>
    </source>
</reference>
<accession>A0A1U7YXY7</accession>
<proteinExistence type="predicted"/>
<evidence type="ECO:0000313" key="1">
    <source>
        <dbReference type="Proteomes" id="UP000189701"/>
    </source>
</evidence>
<dbReference type="RefSeq" id="XP_009803595.1">
    <property type="nucleotide sequence ID" value="XM_009805293.1"/>
</dbReference>
<dbReference type="AlphaFoldDB" id="A0A1U7YXY7"/>
<reference evidence="1" key="1">
    <citation type="journal article" date="2013" name="Genome Biol.">
        <title>Reference genomes and transcriptomes of Nicotiana sylvestris and Nicotiana tomentosiformis.</title>
        <authorList>
            <person name="Sierro N."/>
            <person name="Battey J.N."/>
            <person name="Ouadi S."/>
            <person name="Bovet L."/>
            <person name="Goepfert S."/>
            <person name="Bakaher N."/>
            <person name="Peitsch M.C."/>
            <person name="Ivanov N.V."/>
        </authorList>
    </citation>
    <scope>NUCLEOTIDE SEQUENCE [LARGE SCALE GENOMIC DNA]</scope>
</reference>
<name>A0A1U7YXY7_NICSY</name>
<dbReference type="GeneID" id="104248937"/>
<dbReference type="Proteomes" id="UP000189701">
    <property type="component" value="Unplaced"/>
</dbReference>
<dbReference type="KEGG" id="nsy:104248937"/>
<sequence length="205" mass="23297">MWTTTANYIKEAAREVLRAMSGYYKGDRWWNVEVQGKVEAKKAAYLKLVESKVDEEKRMNLECYKKAKKEAKLAVTTIKTTTFGRLYEELGGKGEVQGKVEAKKATYLKLVESKVDEEKRMNLECYKKAKKEAKLAVTMIKVATFGRLYEELGGKGGDKRLYRLAKALSVGRKKREVYDQSKIKWGSLTKDKAHELGEKLVAPGA</sequence>
<protein>
    <submittedName>
        <fullName evidence="2">Uncharacterized protein LOC104248937</fullName>
    </submittedName>
</protein>
<evidence type="ECO:0000313" key="2">
    <source>
        <dbReference type="RefSeq" id="XP_009803595.1"/>
    </source>
</evidence>
<keyword evidence="1" id="KW-1185">Reference proteome</keyword>
<gene>
    <name evidence="2" type="primary">LOC104248937</name>
</gene>